<dbReference type="PANTHER" id="PTHR15665">
    <property type="entry name" value="ASTEROID PROTEIN"/>
    <property type="match status" value="1"/>
</dbReference>
<accession>A0AAV7K2K3</accession>
<dbReference type="InterPro" id="IPR026832">
    <property type="entry name" value="Asteroid"/>
</dbReference>
<organism evidence="2 3">
    <name type="scientific">Oopsacas minuta</name>
    <dbReference type="NCBI Taxonomy" id="111878"/>
    <lineage>
        <taxon>Eukaryota</taxon>
        <taxon>Metazoa</taxon>
        <taxon>Porifera</taxon>
        <taxon>Hexactinellida</taxon>
        <taxon>Hexasterophora</taxon>
        <taxon>Lyssacinosida</taxon>
        <taxon>Leucopsacidae</taxon>
        <taxon>Oopsacas</taxon>
    </lineage>
</organism>
<proteinExistence type="inferred from homology"/>
<dbReference type="SUPFAM" id="SSF88723">
    <property type="entry name" value="PIN domain-like"/>
    <property type="match status" value="1"/>
</dbReference>
<dbReference type="InterPro" id="IPR029060">
    <property type="entry name" value="PIN-like_dom_sf"/>
</dbReference>
<evidence type="ECO:0000313" key="2">
    <source>
        <dbReference type="EMBL" id="KAI6655141.1"/>
    </source>
</evidence>
<dbReference type="AlphaFoldDB" id="A0AAV7K2K3"/>
<dbReference type="EMBL" id="JAKMXF010000210">
    <property type="protein sequence ID" value="KAI6655141.1"/>
    <property type="molecule type" value="Genomic_DNA"/>
</dbReference>
<evidence type="ECO:0000256" key="1">
    <source>
        <dbReference type="ARBA" id="ARBA00007398"/>
    </source>
</evidence>
<protein>
    <submittedName>
        <fullName evidence="2">Protein asteroid-like protein 1-like</fullName>
    </submittedName>
</protein>
<dbReference type="Proteomes" id="UP001165289">
    <property type="component" value="Unassembled WGS sequence"/>
</dbReference>
<comment type="caution">
    <text evidence="2">The sequence shown here is derived from an EMBL/GenBank/DDBJ whole genome shotgun (WGS) entry which is preliminary data.</text>
</comment>
<keyword evidence="3" id="KW-1185">Reference proteome</keyword>
<evidence type="ECO:0000313" key="3">
    <source>
        <dbReference type="Proteomes" id="UP001165289"/>
    </source>
</evidence>
<name>A0AAV7K2K3_9METZ</name>
<reference evidence="2 3" key="1">
    <citation type="journal article" date="2023" name="BMC Biol.">
        <title>The compact genome of the sponge Oopsacas minuta (Hexactinellida) is lacking key metazoan core genes.</title>
        <authorList>
            <person name="Santini S."/>
            <person name="Schenkelaars Q."/>
            <person name="Jourda C."/>
            <person name="Duchesne M."/>
            <person name="Belahbib H."/>
            <person name="Rocher C."/>
            <person name="Selva M."/>
            <person name="Riesgo A."/>
            <person name="Vervoort M."/>
            <person name="Leys S.P."/>
            <person name="Kodjabachian L."/>
            <person name="Le Bivic A."/>
            <person name="Borchiellini C."/>
            <person name="Claverie J.M."/>
            <person name="Renard E."/>
        </authorList>
    </citation>
    <scope>NUCLEOTIDE SEQUENCE [LARGE SCALE GENOMIC DNA]</scope>
    <source>
        <strain evidence="2">SPO-2</strain>
    </source>
</reference>
<comment type="similarity">
    <text evidence="1">Belongs to the asteroid family.</text>
</comment>
<sequence>MGLKGLFTLLKDYHSIWFDLEKIQNRPVKLIIDGRTIANAIYSECRFDGLCGGQYTEFFEKVFRLFLNLRDFGFEILILMECSKHESHDVDVFDRRMARWIQFKKSLRDCEAYNRLPVLGYHVFLKVANILNIEIIPTDLDTSTTLVGIAKLLNAYVLTNRNDAYICDIPGVLALSYINWESDYLEGHFYSFNSFLEFTNLETNYIPLLFLLSSPETYITDPHCVQEVNEAFSNITSHSIPEGERIYFKRKFERALNYFKRKAHESYLSSYSLIKSKIDNRFHLMIDESLELVKTRIFDPQKLSKLDTQKPYFGMDYSSTLLGEDGLTFELLFSLDYVYWGALGLNEQCVFISSRAENFTLDAAGLISQHIRSIIYGIICPQKEYIKEHSRSKEPLSHKIDKVAPLTVYNGRKTPFHLLLPEMKEEDKIEFLFHSLNFDSSTLSELPEYWYLPVVSVHYWLSQCTANVPEEIGKLLLLCFLACSNGEDHHVELLPLDTTRTVIYQRIDTAHYISEWEYVVSDIIALKSLLRIERLILAPERLYNGLFFFSLLISQKFTDKVKNYLLENDKIVRIYELMSSLALSPIYNRKPNL</sequence>
<gene>
    <name evidence="2" type="ORF">LOD99_2430</name>
</gene>
<dbReference type="PANTHER" id="PTHR15665:SF1">
    <property type="entry name" value="PROTEIN ASTEROID HOMOLOG 1"/>
    <property type="match status" value="1"/>
</dbReference>